<accession>A0AAV5KYR6</accession>
<dbReference type="EMBL" id="BPVZ01000085">
    <property type="protein sequence ID" value="GKV30130.1"/>
    <property type="molecule type" value="Genomic_DNA"/>
</dbReference>
<evidence type="ECO:0000313" key="1">
    <source>
        <dbReference type="EMBL" id="GKV30130.1"/>
    </source>
</evidence>
<keyword evidence="2" id="KW-1185">Reference proteome</keyword>
<dbReference type="AlphaFoldDB" id="A0AAV5KYR6"/>
<gene>
    <name evidence="1" type="ORF">SLEP1_g38985</name>
</gene>
<protein>
    <submittedName>
        <fullName evidence="1">Uncharacterized protein</fullName>
    </submittedName>
</protein>
<reference evidence="1 2" key="1">
    <citation type="journal article" date="2021" name="Commun. Biol.">
        <title>The genome of Shorea leprosula (Dipterocarpaceae) highlights the ecological relevance of drought in aseasonal tropical rainforests.</title>
        <authorList>
            <person name="Ng K.K.S."/>
            <person name="Kobayashi M.J."/>
            <person name="Fawcett J.A."/>
            <person name="Hatakeyama M."/>
            <person name="Paape T."/>
            <person name="Ng C.H."/>
            <person name="Ang C.C."/>
            <person name="Tnah L.H."/>
            <person name="Lee C.T."/>
            <person name="Nishiyama T."/>
            <person name="Sese J."/>
            <person name="O'Brien M.J."/>
            <person name="Copetti D."/>
            <person name="Mohd Noor M.I."/>
            <person name="Ong R.C."/>
            <person name="Putra M."/>
            <person name="Sireger I.Z."/>
            <person name="Indrioko S."/>
            <person name="Kosugi Y."/>
            <person name="Izuno A."/>
            <person name="Isagi Y."/>
            <person name="Lee S.L."/>
            <person name="Shimizu K.K."/>
        </authorList>
    </citation>
    <scope>NUCLEOTIDE SEQUENCE [LARGE SCALE GENOMIC DNA]</scope>
    <source>
        <strain evidence="1">214</strain>
    </source>
</reference>
<dbReference type="Proteomes" id="UP001054252">
    <property type="component" value="Unassembled WGS sequence"/>
</dbReference>
<sequence length="88" mass="10360">MIYPVECSSCMHGASLMFARLKMTLQQPLAENNNRTEWKRGCFCSFLPTFKLHTWVLMLQSSKMNENGHHSVLTYYQIIVYIVTMFVY</sequence>
<comment type="caution">
    <text evidence="1">The sequence shown here is derived from an EMBL/GenBank/DDBJ whole genome shotgun (WGS) entry which is preliminary data.</text>
</comment>
<proteinExistence type="predicted"/>
<organism evidence="1 2">
    <name type="scientific">Rubroshorea leprosula</name>
    <dbReference type="NCBI Taxonomy" id="152421"/>
    <lineage>
        <taxon>Eukaryota</taxon>
        <taxon>Viridiplantae</taxon>
        <taxon>Streptophyta</taxon>
        <taxon>Embryophyta</taxon>
        <taxon>Tracheophyta</taxon>
        <taxon>Spermatophyta</taxon>
        <taxon>Magnoliopsida</taxon>
        <taxon>eudicotyledons</taxon>
        <taxon>Gunneridae</taxon>
        <taxon>Pentapetalae</taxon>
        <taxon>rosids</taxon>
        <taxon>malvids</taxon>
        <taxon>Malvales</taxon>
        <taxon>Dipterocarpaceae</taxon>
        <taxon>Rubroshorea</taxon>
    </lineage>
</organism>
<name>A0AAV5KYR6_9ROSI</name>
<evidence type="ECO:0000313" key="2">
    <source>
        <dbReference type="Proteomes" id="UP001054252"/>
    </source>
</evidence>